<gene>
    <name evidence="2" type="ORF">BN2156_03622</name>
</gene>
<dbReference type="RefSeq" id="WP_159402852.1">
    <property type="nucleotide sequence ID" value="NZ_CWKH01000002.1"/>
</dbReference>
<dbReference type="STRING" id="146018.BN2156_03622"/>
<dbReference type="Proteomes" id="UP000199147">
    <property type="component" value="Unassembled WGS sequence"/>
</dbReference>
<evidence type="ECO:0000256" key="1">
    <source>
        <dbReference type="SAM" id="MobiDB-lite"/>
    </source>
</evidence>
<accession>A0A0H5S6B8</accession>
<feature type="region of interest" description="Disordered" evidence="1">
    <location>
        <begin position="1"/>
        <end position="25"/>
    </location>
</feature>
<dbReference type="EMBL" id="CWKH01000002">
    <property type="protein sequence ID" value="CRZ16749.1"/>
    <property type="molecule type" value="Genomic_DNA"/>
</dbReference>
<protein>
    <submittedName>
        <fullName evidence="2">Uncharacterized protein</fullName>
    </submittedName>
</protein>
<evidence type="ECO:0000313" key="3">
    <source>
        <dbReference type="Proteomes" id="UP000199147"/>
    </source>
</evidence>
<name>A0A0H5S6B8_9MYCO</name>
<evidence type="ECO:0000313" key="2">
    <source>
        <dbReference type="EMBL" id="CRZ16749.1"/>
    </source>
</evidence>
<dbReference type="AlphaFoldDB" id="A0A0H5S6B8"/>
<reference evidence="3" key="1">
    <citation type="submission" date="2015-07" db="EMBL/GenBank/DDBJ databases">
        <authorList>
            <person name="Urmite Genomes"/>
        </authorList>
    </citation>
    <scope>NUCLEOTIDE SEQUENCE [LARGE SCALE GENOMIC DNA]</scope>
    <source>
        <strain evidence="3">type strain: ATCC 49404</strain>
    </source>
</reference>
<sequence length="48" mass="5103">MESSELFSHTERQDPVSVTPNLTEPSAALIFSDRASGEPGPRADAQSS</sequence>
<proteinExistence type="predicted"/>
<organism evidence="2 3">
    <name type="scientific">Mycolicibacterium neworleansense</name>
    <dbReference type="NCBI Taxonomy" id="146018"/>
    <lineage>
        <taxon>Bacteria</taxon>
        <taxon>Bacillati</taxon>
        <taxon>Actinomycetota</taxon>
        <taxon>Actinomycetes</taxon>
        <taxon>Mycobacteriales</taxon>
        <taxon>Mycobacteriaceae</taxon>
        <taxon>Mycolicibacterium</taxon>
    </lineage>
</organism>
<keyword evidence="3" id="KW-1185">Reference proteome</keyword>